<name>W6AY20_9MOLU</name>
<dbReference type="Proteomes" id="UP000019260">
    <property type="component" value="Chromosome"/>
</dbReference>
<organism evidence="1 2">
    <name type="scientific">Spiroplasma mirum ATCC 29335</name>
    <dbReference type="NCBI Taxonomy" id="838561"/>
    <lineage>
        <taxon>Bacteria</taxon>
        <taxon>Bacillati</taxon>
        <taxon>Mycoplasmatota</taxon>
        <taxon>Mollicutes</taxon>
        <taxon>Entomoplasmatales</taxon>
        <taxon>Spiroplasmataceae</taxon>
        <taxon>Spiroplasma</taxon>
    </lineage>
</organism>
<dbReference type="EMBL" id="CP006720">
    <property type="protein sequence ID" value="AHI58644.1"/>
    <property type="molecule type" value="Genomic_DNA"/>
</dbReference>
<keyword evidence="2" id="KW-1185">Reference proteome</keyword>
<dbReference type="HOGENOM" id="CLU_3296734_0_0_14"/>
<evidence type="ECO:0000313" key="1">
    <source>
        <dbReference type="EMBL" id="AHI58644.1"/>
    </source>
</evidence>
<reference evidence="1 2" key="1">
    <citation type="submission" date="2013-09" db="EMBL/GenBank/DDBJ databases">
        <title>Complete genome sequence of Spiroplasma mirum suckling mouse cataract agent.</title>
        <authorList>
            <person name="Landry C.A."/>
            <person name="Bastian F.O."/>
            <person name="Thune R.L."/>
        </authorList>
    </citation>
    <scope>NUCLEOTIDE SEQUENCE [LARGE SCALE GENOMIC DNA]</scope>
    <source>
        <strain evidence="1 2">SMCA</strain>
    </source>
</reference>
<dbReference type="AlphaFoldDB" id="W6AY20"/>
<dbReference type="PATRIC" id="fig|838561.3.peg.1295"/>
<proteinExistence type="predicted"/>
<gene>
    <name evidence="1" type="ORF">P344_06730</name>
</gene>
<protein>
    <submittedName>
        <fullName evidence="1">Uncharacterized protein</fullName>
    </submittedName>
</protein>
<dbReference type="KEGG" id="smia:P344_06730"/>
<accession>W6AY20</accession>
<sequence length="40" mass="4577">MLVLDKSYSSLDLGPFAFYESERTWLGEHQAISNLLAPNY</sequence>
<evidence type="ECO:0000313" key="2">
    <source>
        <dbReference type="Proteomes" id="UP000019260"/>
    </source>
</evidence>